<protein>
    <recommendedName>
        <fullName evidence="2">PA14 domain-containing protein</fullName>
    </recommendedName>
</protein>
<dbReference type="SMART" id="SM00758">
    <property type="entry name" value="PA14"/>
    <property type="match status" value="2"/>
</dbReference>
<feature type="transmembrane region" description="Helical" evidence="1">
    <location>
        <begin position="7"/>
        <end position="27"/>
    </location>
</feature>
<keyword evidence="1" id="KW-0812">Transmembrane</keyword>
<evidence type="ECO:0000256" key="1">
    <source>
        <dbReference type="SAM" id="Phobius"/>
    </source>
</evidence>
<proteinExistence type="predicted"/>
<evidence type="ECO:0000313" key="3">
    <source>
        <dbReference type="EMBL" id="PWN58051.1"/>
    </source>
</evidence>
<sequence>MKYKLKYIYSLFIILIGVTANLLYAQYPGGVSSGTTRGYKVDYYNGTFSAETQFGAGTSNAVPGNTGYSNKITGTEFNNIDGDYYGMEYTGTLEITISGNYTFQAAADDRAWLFIDNSLVLSAQAGTNAANIVNLTAGDHTIRFKYYELGGDNSASLQFTAVPAGATGFTLPADVDGRFVRSDNSKMTAWYKASDLSVTPNFAGPGYDKANIWINKAPDYAGNGNLSYLGVGNASAQISVGSSVNFNPGLIFDGDDAFAAANTQKGLSYRGATKSMFMVTDYVSNVAQSNIWLFYHDNGTNNTSKSIGFYKGTQPNTQLAVWGSGATGPASAYTANEPKLLGGFVDQVTGASAPQGTNPLQLNTNGSNGTGANVFSDVTAGGGLIVQAMNTAYFPEAIYYPFKLDATQEKKVNSYLAVKYGITLAHDYISTTGTTVFGLTPNAGYTNRIFGIGRELTAEGLNQKQSQSQMASATGYDFLVASKGAAITTTNAANAGVLTEGTYLLMGDNGGALAAQTNEIPASFSSACTSNRLTREWKVQTTNNPGAITIQAGSLTSGSFRFPGNAAGISLLIDTDNDGDFTTGTVTAVQAASVSSTGVATFTGVNLSSGNVITIAWSVVSPGGVSPGLKLCVKADDNNLATGNVSIWPDLSPSGNNLSRSANSAVVKVDNKYNYNPAVYFGNTEYEYISSINSLGMNGINKYAEFYILDGNGGNTSSDQWDEIITLGGGNHRWENSAVGLNNGSYGVYGTGTASSSTGSGTSPTMNNLGLYSNSADGTNAIFRTNGIIRATTATSANLSLSGNFRIGSDVDANSADNNPNWNTFYTPELIVYNTNLSVTQITQINSYLGIKYSIPLADGTSTDYLASDGTTKPWAANATYKYGVFGIGRDDCSGLNQKQSKAYIDGTDNVAFGLTSIAAAGNAANAGNFLNNRQFVMVANDNGSLTGSNTNLPSSYTALSCNPYRYTRNWLVKNTGTVTNALQVQVGNSSSLIASNWSNVTLAVNSAGDNTFASGTTTLYPSAGVNGGVATFNNVTLPDGAVFTICYTLGFPGGVSKPDAASGVTIAGANYVKGLAYKLYGTSGGIRDFNAAATAPGTGTDTNLSSGYYNNISDDFEGFFSQKRAQNYVITFSGKVLAPRTGTYQFRTSATDDQLVLKVNNTLIFNQTTVTAGNVVSPTTLTLTAGQYYDITLICGAAGAPNNFNLQWDGAIAGTFAAIPDANLFVSPQGPSAWYAADNNLLATKTDGTNLGGTVWPDQSGNGNDVTTPSGNNPIYYSANTSYIRNYNPSLYFTADYFYSGAYLNGFAYGQTGKSIVALGANNNNGTETMYTGYGKDNGTGTNFGLTRQGGGKLLLFTGSNNNLTESTAFYGTSTVTTNIINAILTKGSVASLYADNALRGTTTLGTAINTNFNDNDELEVGSGPDYSGVNYTQNLNEVLYYPWDLSVTERQKVNSYLAIKWGITLDQSTATNYLASDGTTIWNASVNTAFKNDITGIGRDDCGSLNQKQSTATDGNDIVTISKGALTTTNANNVSNFPNNKNFVVLANNAAANSFTNFSTDVPVLGAPCYKRLNREWLVQTTGTPGPISMVVGKNSLFTFSAATFKPALLISNTAGSYAGATIVPATRISQGMAYFDNVTLAANQYFTFAFIEAGPGGVTNGLTTWFNSDYGVFTDVDQINNATNDGDVVKLLSNLKNGATFSNVQSVGAGFDPIYKVGSFNYNNGTLFDGVNDVMATLGNINSTDYRTTTTMTSIFTGKIAAPTGQVFWFHDNGGAGTIKTSLERVKGYWSSDTTFPLNRTPTLTTSEIYTFANTVSTGYRLYSNLATVGSGVVSGANSTANVSGRFRIGNDALGTGGSPANFYLGEFAIYSDDKGSSSSLEMRKIHSYMATKYGFTLDKTAMGGQYIASSGTATYNDTNYWNHITGIGRDDCSALEQKQSFSQEASGALVKISNDPVNGLAISNAANTASFAANNSFLLFGDNNKSLTWEGVSNIVYSTNNLMKLNRIWRVKETGATANPIGNVFLQVPASTSTATDKLPVPKNSPNDPIYLIVSNAASGGSFNNPTVVPMIPNGTDWTVTYDFTDGDYYTFATLESCLAPVGITDGLTSWYKATDMDAVTNGGVIANGTTNVLIDNSGNGNNMDRNTVASSTATVKAGTATLYNYNRYADLAGSAAFVKSGLNASAIFSSNQGSLYTSGNNVNSLFGLVSSSTSSVDRVGINGTGTYAQTGFSNYSTGSEPSIRSLLFNTTASTPTTRLFSREDGTNGARTGTIESGNLTSLAVKSDYILSFGTFTGGTAQPTHRIAEAFTYNRVLTADEQDKLDTYMAIKYGRTLSHNYYSPSYDGTNASATTIYDIIAPYNKRVFGVGNDLGGCLSQNQSTSSNTDSMVKISVDGAVLAENSQDKTKWLENRSYVVMGDDGGTLPWVSTSKPKLLARNNCVLRTERQWKVTATGNNPDLFITVPGDYNGNINPGAATAKLPSLVSGNSVYMIISDKADFTDPTAVQTEIVMVYNTTSKEWEAAGNTFAAGATRYITFIQRPAVCGKQSIITNRATSTQQLKH</sequence>
<dbReference type="InterPro" id="IPR037524">
    <property type="entry name" value="PA14/GLEYA"/>
</dbReference>
<feature type="domain" description="PA14" evidence="2">
    <location>
        <begin position="1071"/>
        <end position="1224"/>
    </location>
</feature>
<dbReference type="InterPro" id="IPR058515">
    <property type="entry name" value="DUF8202"/>
</dbReference>
<comment type="caution">
    <text evidence="3">The sequence shown here is derived from an EMBL/GenBank/DDBJ whole genome shotgun (WGS) entry which is preliminary data.</text>
</comment>
<feature type="domain" description="PA14" evidence="2">
    <location>
        <begin position="34"/>
        <end position="176"/>
    </location>
</feature>
<accession>A0A316W9N9</accession>
<dbReference type="RefSeq" id="WP_109739318.1">
    <property type="nucleotide sequence ID" value="NZ_PPEG02000014.1"/>
</dbReference>
<gene>
    <name evidence="3" type="ORF">C1634_024795</name>
</gene>
<keyword evidence="1" id="KW-0472">Membrane</keyword>
<keyword evidence="1" id="KW-1133">Transmembrane helix</keyword>
<evidence type="ECO:0000313" key="4">
    <source>
        <dbReference type="Proteomes" id="UP000236413"/>
    </source>
</evidence>
<dbReference type="Gene3D" id="3.90.182.10">
    <property type="entry name" value="Toxin - Anthrax Protective Antigen,domain 1"/>
    <property type="match status" value="2"/>
</dbReference>
<dbReference type="Pfam" id="PF07691">
    <property type="entry name" value="PA14"/>
    <property type="match status" value="2"/>
</dbReference>
<name>A0A316W9N9_9FLAO</name>
<evidence type="ECO:0000259" key="2">
    <source>
        <dbReference type="PROSITE" id="PS51820"/>
    </source>
</evidence>
<dbReference type="Proteomes" id="UP000236413">
    <property type="component" value="Unassembled WGS sequence"/>
</dbReference>
<dbReference type="SUPFAM" id="SSF56988">
    <property type="entry name" value="Anthrax protective antigen"/>
    <property type="match status" value="2"/>
</dbReference>
<reference evidence="3 4" key="1">
    <citation type="submission" date="2018-04" db="EMBL/GenBank/DDBJ databases">
        <title>Chryseobacterium oncorhynchi 701B-08T from rainbow trout, and Chryseobacterium viscerum 687B-08T from diseased fish.</title>
        <authorList>
            <person name="Jeong J.-J."/>
            <person name="Lee Y.J."/>
            <person name="Pathiraja D."/>
            <person name="Park B."/>
            <person name="Choi I.-G."/>
            <person name="Kim K.D."/>
        </authorList>
    </citation>
    <scope>NUCLEOTIDE SEQUENCE [LARGE SCALE GENOMIC DNA]</scope>
    <source>
        <strain evidence="3 4">687B-08</strain>
    </source>
</reference>
<dbReference type="PROSITE" id="PS51820">
    <property type="entry name" value="PA14"/>
    <property type="match status" value="2"/>
</dbReference>
<dbReference type="EMBL" id="PPEG02000014">
    <property type="protein sequence ID" value="PWN58051.1"/>
    <property type="molecule type" value="Genomic_DNA"/>
</dbReference>
<dbReference type="Pfam" id="PF26628">
    <property type="entry name" value="DUF8202"/>
    <property type="match status" value="5"/>
</dbReference>
<organism evidence="3 4">
    <name type="scientific">Chryseobacterium viscerum</name>
    <dbReference type="NCBI Taxonomy" id="1037377"/>
    <lineage>
        <taxon>Bacteria</taxon>
        <taxon>Pseudomonadati</taxon>
        <taxon>Bacteroidota</taxon>
        <taxon>Flavobacteriia</taxon>
        <taxon>Flavobacteriales</taxon>
        <taxon>Weeksellaceae</taxon>
        <taxon>Chryseobacterium group</taxon>
        <taxon>Chryseobacterium</taxon>
    </lineage>
</organism>
<dbReference type="InterPro" id="IPR011658">
    <property type="entry name" value="PA14_dom"/>
</dbReference>